<accession>A0A2H1YKS4</accession>
<dbReference type="PANTHER" id="PTHR30592">
    <property type="entry name" value="FORMATE DEHYDROGENASE"/>
    <property type="match status" value="1"/>
</dbReference>
<feature type="active site" description="Cysteine persulfide intermediate" evidence="3">
    <location>
        <position position="113"/>
    </location>
</feature>
<comment type="similarity">
    <text evidence="3">Belongs to the FdhD family.</text>
</comment>
<dbReference type="EMBL" id="OENF01000040">
    <property type="protein sequence ID" value="SOS75667.1"/>
    <property type="molecule type" value="Genomic_DNA"/>
</dbReference>
<feature type="compositionally biased region" description="Basic and acidic residues" evidence="4">
    <location>
        <begin position="127"/>
        <end position="138"/>
    </location>
</feature>
<sequence length="288" mass="32545">MEKLKEKSSVYQAIKLSESSSLKVDDSLVIEAPLQININKESYTVVMRTPGDDKHLIRGLLYAEDIYKSSDELTINIEEENKDFSAILNVHIPKEKIRKGYLNKRTLLSVSSCGICGKKELKDLKTTDKPLDNHHKNSNENSKNTTSLHHSKLNKFIDITFDMFLKINNLQELFKVTGGSHACALFNDEKKLLTIKEDIGRHNAVDKCIGDLIQQKKLKKATYMLVSGRVSYEIVSKAFFAKIPIIIAVSACSSLAVDFAKEFGICLIGFSRNNKMTVYANPQYINYE</sequence>
<feature type="region of interest" description="Disordered" evidence="4">
    <location>
        <begin position="127"/>
        <end position="146"/>
    </location>
</feature>
<dbReference type="InterPro" id="IPR016193">
    <property type="entry name" value="Cytidine_deaminase-like"/>
</dbReference>
<evidence type="ECO:0000256" key="1">
    <source>
        <dbReference type="ARBA" id="ARBA00022490"/>
    </source>
</evidence>
<evidence type="ECO:0000256" key="3">
    <source>
        <dbReference type="HAMAP-Rule" id="MF_00187"/>
    </source>
</evidence>
<reference evidence="6" key="1">
    <citation type="submission" date="2017-11" db="EMBL/GenBank/DDBJ databases">
        <authorList>
            <person name="Duchaud E."/>
        </authorList>
    </citation>
    <scope>NUCLEOTIDE SEQUENCE [LARGE SCALE GENOMIC DNA]</scope>
    <source>
        <strain evidence="6">Tenacibaculum sp. TNO020</strain>
    </source>
</reference>
<dbReference type="SUPFAM" id="SSF53927">
    <property type="entry name" value="Cytidine deaminase-like"/>
    <property type="match status" value="1"/>
</dbReference>
<dbReference type="PANTHER" id="PTHR30592:SF1">
    <property type="entry name" value="SULFUR CARRIER PROTEIN FDHD"/>
    <property type="match status" value="1"/>
</dbReference>
<keyword evidence="2 3" id="KW-0501">Molybdenum cofactor biosynthesis</keyword>
<evidence type="ECO:0000313" key="6">
    <source>
        <dbReference type="Proteomes" id="UP000234211"/>
    </source>
</evidence>
<keyword evidence="1 3" id="KW-0963">Cytoplasm</keyword>
<keyword evidence="6" id="KW-1185">Reference proteome</keyword>
<dbReference type="GO" id="GO:0097163">
    <property type="term" value="F:sulfur carrier activity"/>
    <property type="evidence" value="ECO:0007669"/>
    <property type="project" value="UniProtKB-UniRule"/>
</dbReference>
<dbReference type="AlphaFoldDB" id="A0A2H1YKS4"/>
<dbReference type="Gene3D" id="3.10.20.10">
    <property type="match status" value="1"/>
</dbReference>
<feature type="binding site" evidence="3">
    <location>
        <begin position="270"/>
        <end position="275"/>
    </location>
    <ligand>
        <name>Mo-bis(molybdopterin guanine dinucleotide)</name>
        <dbReference type="ChEBI" id="CHEBI:60539"/>
    </ligand>
</feature>
<dbReference type="HAMAP" id="MF_00187">
    <property type="entry name" value="FdhD"/>
    <property type="match status" value="1"/>
</dbReference>
<comment type="function">
    <text evidence="3">Required for formate dehydrogenase (FDH) activity. Acts as a sulfur carrier protein that transfers sulfur from IscS to the molybdenum cofactor prior to its insertion into FDH.</text>
</comment>
<evidence type="ECO:0000256" key="2">
    <source>
        <dbReference type="ARBA" id="ARBA00023150"/>
    </source>
</evidence>
<dbReference type="GO" id="GO:0005737">
    <property type="term" value="C:cytoplasm"/>
    <property type="evidence" value="ECO:0007669"/>
    <property type="project" value="UniProtKB-SubCell"/>
</dbReference>
<dbReference type="NCBIfam" id="TIGR00129">
    <property type="entry name" value="fdhD_narQ"/>
    <property type="match status" value="1"/>
</dbReference>
<gene>
    <name evidence="3 5" type="primary">fdhD</name>
    <name evidence="5" type="ORF">TNO020_50068</name>
</gene>
<dbReference type="GO" id="GO:0016783">
    <property type="term" value="F:sulfurtransferase activity"/>
    <property type="evidence" value="ECO:0007669"/>
    <property type="project" value="InterPro"/>
</dbReference>
<dbReference type="PIRSF" id="PIRSF015626">
    <property type="entry name" value="FdhD"/>
    <property type="match status" value="1"/>
</dbReference>
<dbReference type="RefSeq" id="WP_101918291.1">
    <property type="nucleotide sequence ID" value="NZ_OENF01000040.1"/>
</dbReference>
<dbReference type="OrthoDB" id="9782042at2"/>
<dbReference type="Gene3D" id="3.40.140.10">
    <property type="entry name" value="Cytidine Deaminase, domain 2"/>
    <property type="match status" value="1"/>
</dbReference>
<protein>
    <recommendedName>
        <fullName evidence="3">Sulfur carrier protein FdhD</fullName>
    </recommendedName>
</protein>
<dbReference type="GO" id="GO:0006777">
    <property type="term" value="P:Mo-molybdopterin cofactor biosynthetic process"/>
    <property type="evidence" value="ECO:0007669"/>
    <property type="project" value="UniProtKB-UniRule"/>
</dbReference>
<proteinExistence type="inferred from homology"/>
<evidence type="ECO:0000313" key="5">
    <source>
        <dbReference type="EMBL" id="SOS75667.1"/>
    </source>
</evidence>
<comment type="subcellular location">
    <subcellularLocation>
        <location evidence="3">Cytoplasm</location>
    </subcellularLocation>
</comment>
<dbReference type="Proteomes" id="UP000234211">
    <property type="component" value="Unassembled WGS sequence"/>
</dbReference>
<evidence type="ECO:0000256" key="4">
    <source>
        <dbReference type="SAM" id="MobiDB-lite"/>
    </source>
</evidence>
<organism evidence="5 6">
    <name type="scientific">Tenacibaculum piscium</name>
    <dbReference type="NCBI Taxonomy" id="1458515"/>
    <lineage>
        <taxon>Bacteria</taxon>
        <taxon>Pseudomonadati</taxon>
        <taxon>Bacteroidota</taxon>
        <taxon>Flavobacteriia</taxon>
        <taxon>Flavobacteriales</taxon>
        <taxon>Flavobacteriaceae</taxon>
        <taxon>Tenacibaculum</taxon>
    </lineage>
</organism>
<dbReference type="Pfam" id="PF02634">
    <property type="entry name" value="FdhD-NarQ"/>
    <property type="match status" value="1"/>
</dbReference>
<dbReference type="InterPro" id="IPR003786">
    <property type="entry name" value="FdhD"/>
</dbReference>
<name>A0A2H1YKS4_9FLAO</name>